<evidence type="ECO:0000259" key="6">
    <source>
        <dbReference type="Pfam" id="PF25917"/>
    </source>
</evidence>
<dbReference type="Gene3D" id="1.10.287.470">
    <property type="entry name" value="Helix hairpin bin"/>
    <property type="match status" value="1"/>
</dbReference>
<evidence type="ECO:0000259" key="8">
    <source>
        <dbReference type="Pfam" id="PF25967"/>
    </source>
</evidence>
<dbReference type="Pfam" id="PF25967">
    <property type="entry name" value="RND-MFP_C"/>
    <property type="match status" value="1"/>
</dbReference>
<dbReference type="STRING" id="290397.Adeh_0518"/>
<dbReference type="InterPro" id="IPR058625">
    <property type="entry name" value="MdtA-like_BSH"/>
</dbReference>
<evidence type="ECO:0000259" key="7">
    <source>
        <dbReference type="Pfam" id="PF25944"/>
    </source>
</evidence>
<comment type="similarity">
    <text evidence="2">Belongs to the membrane fusion protein (MFP) (TC 8.A.1) family.</text>
</comment>
<evidence type="ECO:0000259" key="5">
    <source>
        <dbReference type="Pfam" id="PF25876"/>
    </source>
</evidence>
<feature type="region of interest" description="Disordered" evidence="4">
    <location>
        <begin position="384"/>
        <end position="412"/>
    </location>
</feature>
<evidence type="ECO:0000256" key="3">
    <source>
        <dbReference type="SAM" id="Coils"/>
    </source>
</evidence>
<dbReference type="InterPro" id="IPR058627">
    <property type="entry name" value="MdtA-like_C"/>
</dbReference>
<dbReference type="GO" id="GO:0022857">
    <property type="term" value="F:transmembrane transporter activity"/>
    <property type="evidence" value="ECO:0007669"/>
    <property type="project" value="InterPro"/>
</dbReference>
<dbReference type="InterPro" id="IPR006143">
    <property type="entry name" value="RND_pump_MFP"/>
</dbReference>
<feature type="domain" description="Multidrug resistance protein MdtA-like barrel-sandwich hybrid" evidence="6">
    <location>
        <begin position="78"/>
        <end position="220"/>
    </location>
</feature>
<organism evidence="9 10">
    <name type="scientific">Anaeromyxobacter dehalogenans (strain 2CP-C)</name>
    <dbReference type="NCBI Taxonomy" id="290397"/>
    <lineage>
        <taxon>Bacteria</taxon>
        <taxon>Pseudomonadati</taxon>
        <taxon>Myxococcota</taxon>
        <taxon>Myxococcia</taxon>
        <taxon>Myxococcales</taxon>
        <taxon>Cystobacterineae</taxon>
        <taxon>Anaeromyxobacteraceae</taxon>
        <taxon>Anaeromyxobacter</taxon>
    </lineage>
</organism>
<dbReference type="Proteomes" id="UP000001935">
    <property type="component" value="Chromosome"/>
</dbReference>
<evidence type="ECO:0000256" key="4">
    <source>
        <dbReference type="SAM" id="MobiDB-lite"/>
    </source>
</evidence>
<dbReference type="InterPro" id="IPR058624">
    <property type="entry name" value="MdtA-like_HH"/>
</dbReference>
<feature type="domain" description="Multidrug resistance protein MdtA-like C-terminal permuted SH3" evidence="8">
    <location>
        <begin position="318"/>
        <end position="379"/>
    </location>
</feature>
<dbReference type="InterPro" id="IPR058626">
    <property type="entry name" value="MdtA-like_b-barrel"/>
</dbReference>
<dbReference type="Pfam" id="PF25917">
    <property type="entry name" value="BSH_RND"/>
    <property type="match status" value="1"/>
</dbReference>
<dbReference type="NCBIfam" id="TIGR01730">
    <property type="entry name" value="RND_mfp"/>
    <property type="match status" value="1"/>
</dbReference>
<dbReference type="FunFam" id="2.40.420.20:FF:000001">
    <property type="entry name" value="Efflux RND transporter periplasmic adaptor subunit"/>
    <property type="match status" value="1"/>
</dbReference>
<dbReference type="GO" id="GO:0046677">
    <property type="term" value="P:response to antibiotic"/>
    <property type="evidence" value="ECO:0007669"/>
    <property type="project" value="TreeGrafter"/>
</dbReference>
<dbReference type="eggNOG" id="COG0845">
    <property type="taxonomic scope" value="Bacteria"/>
</dbReference>
<evidence type="ECO:0000256" key="2">
    <source>
        <dbReference type="ARBA" id="ARBA00009477"/>
    </source>
</evidence>
<gene>
    <name evidence="9" type="ordered locus">Adeh_0518</name>
</gene>
<dbReference type="Gene3D" id="2.40.420.20">
    <property type="match status" value="1"/>
</dbReference>
<reference evidence="9 10" key="1">
    <citation type="submission" date="2006-01" db="EMBL/GenBank/DDBJ databases">
        <title>Complete sequence of Anaeromyxobacter dehalogenans 2CP-C.</title>
        <authorList>
            <consortium name="US DOE Joint Genome Institute"/>
            <person name="Copeland A."/>
            <person name="Lucas S."/>
            <person name="Lapidus A."/>
            <person name="Barry K."/>
            <person name="Detter J.C."/>
            <person name="Glavina T."/>
            <person name="Hammon N."/>
            <person name="Israni S."/>
            <person name="Pitluck S."/>
            <person name="Brettin T."/>
            <person name="Bruce D."/>
            <person name="Han C."/>
            <person name="Tapia R."/>
            <person name="Gilna P."/>
            <person name="Kiss H."/>
            <person name="Schmutz J."/>
            <person name="Larimer F."/>
            <person name="Land M."/>
            <person name="Kyrpides N."/>
            <person name="Anderson I."/>
            <person name="Sanford R.A."/>
            <person name="Ritalahti K.M."/>
            <person name="Thomas H.S."/>
            <person name="Kirby J.R."/>
            <person name="Zhulin I.B."/>
            <person name="Loeffler F.E."/>
            <person name="Richardson P."/>
        </authorList>
    </citation>
    <scope>NUCLEOTIDE SEQUENCE [LARGE SCALE GENOMIC DNA]</scope>
    <source>
        <strain evidence="9 10">2CP-C</strain>
    </source>
</reference>
<dbReference type="AlphaFoldDB" id="Q2INB3"/>
<dbReference type="PANTHER" id="PTHR30158:SF3">
    <property type="entry name" value="MULTIDRUG EFFLUX PUMP SUBUNIT ACRA-RELATED"/>
    <property type="match status" value="1"/>
</dbReference>
<evidence type="ECO:0000256" key="1">
    <source>
        <dbReference type="ARBA" id="ARBA00004196"/>
    </source>
</evidence>
<dbReference type="PANTHER" id="PTHR30158">
    <property type="entry name" value="ACRA/E-RELATED COMPONENT OF DRUG EFFLUX TRANSPORTER"/>
    <property type="match status" value="1"/>
</dbReference>
<comment type="subcellular location">
    <subcellularLocation>
        <location evidence="1">Cell envelope</location>
    </subcellularLocation>
</comment>
<dbReference type="Gene3D" id="2.40.50.100">
    <property type="match status" value="1"/>
</dbReference>
<dbReference type="RefSeq" id="WP_011419577.1">
    <property type="nucleotide sequence ID" value="NC_007760.1"/>
</dbReference>
<dbReference type="Gene3D" id="2.40.30.170">
    <property type="match status" value="1"/>
</dbReference>
<evidence type="ECO:0000313" key="10">
    <source>
        <dbReference type="Proteomes" id="UP000001935"/>
    </source>
</evidence>
<feature type="domain" description="Multidrug resistance protein MdtA-like beta-barrel" evidence="7">
    <location>
        <begin position="224"/>
        <end position="314"/>
    </location>
</feature>
<name>Q2INB3_ANADE</name>
<dbReference type="EMBL" id="CP000251">
    <property type="protein sequence ID" value="ABC80294.1"/>
    <property type="molecule type" value="Genomic_DNA"/>
</dbReference>
<dbReference type="Pfam" id="PF25944">
    <property type="entry name" value="Beta-barrel_RND"/>
    <property type="match status" value="1"/>
</dbReference>
<feature type="domain" description="Multidrug resistance protein MdtA-like alpha-helical hairpin" evidence="5">
    <location>
        <begin position="118"/>
        <end position="187"/>
    </location>
</feature>
<protein>
    <submittedName>
        <fullName evidence="9">Secretion protein HlyD</fullName>
    </submittedName>
</protein>
<proteinExistence type="inferred from homology"/>
<dbReference type="SUPFAM" id="SSF111369">
    <property type="entry name" value="HlyD-like secretion proteins"/>
    <property type="match status" value="1"/>
</dbReference>
<dbReference type="KEGG" id="ade:Adeh_0518"/>
<dbReference type="OrthoDB" id="9772050at2"/>
<sequence>MNPSLRSPRAATRRAPGLLFGNRALAPAALALALVAAGCGKKQEARAPGPVEVGVITLSPQAVTLTTELPGRVSAFKVAEVRARVNGIVLKRLFTEGSDVKQGQPLFKIDPAPYQAALDSARAQLARAEATLSSARLTAERYTELVAANAVSRQEHEDAVAALKKAEADVAAGRAAVDAARINLGYTTVTSPVGGRIGRSEVTEGAYVQAAQATLLATVQQLDPVYVDVTQSSAELLRMRRDLEAGKLQSAGAGKAKVALTTEDGREYGLPGTLQFADVTVDPGTGSVALRAIFPNPRAELLPGTYVRARLAEGVNPQALLVPQRAVARNNKGEPTALVVAGGKVELRNLVTERVIGDAWLVTSGVKPGEQVIVEGLQKVRPGAPVNPVPAGGAKQANAATPGQPAPAGAAR</sequence>
<dbReference type="GO" id="GO:0005886">
    <property type="term" value="C:plasma membrane"/>
    <property type="evidence" value="ECO:0007669"/>
    <property type="project" value="UniProtKB-SubCell"/>
</dbReference>
<dbReference type="Pfam" id="PF25876">
    <property type="entry name" value="HH_MFP_RND"/>
    <property type="match status" value="1"/>
</dbReference>
<evidence type="ECO:0000313" key="9">
    <source>
        <dbReference type="EMBL" id="ABC80294.1"/>
    </source>
</evidence>
<feature type="coiled-coil region" evidence="3">
    <location>
        <begin position="118"/>
        <end position="145"/>
    </location>
</feature>
<dbReference type="HOGENOM" id="CLU_018816_2_1_7"/>
<accession>Q2INB3</accession>
<keyword evidence="3" id="KW-0175">Coiled coil</keyword>